<evidence type="ECO:0000313" key="1">
    <source>
        <dbReference type="EMBL" id="DAF65272.1"/>
    </source>
</evidence>
<reference evidence="1" key="1">
    <citation type="journal article" date="2021" name="Proc. Natl. Acad. Sci. U.S.A.">
        <title>A Catalog of Tens of Thousands of Viruses from Human Metagenomes Reveals Hidden Associations with Chronic Diseases.</title>
        <authorList>
            <person name="Tisza M.J."/>
            <person name="Buck C.B."/>
        </authorList>
    </citation>
    <scope>NUCLEOTIDE SEQUENCE</scope>
    <source>
        <strain evidence="1">CtCXW4</strain>
    </source>
</reference>
<dbReference type="EMBL" id="BK032876">
    <property type="protein sequence ID" value="DAF65272.1"/>
    <property type="molecule type" value="Genomic_DNA"/>
</dbReference>
<protein>
    <submittedName>
        <fullName evidence="1">Uncharacterized protein</fullName>
    </submittedName>
</protein>
<accession>A0A8S5TQ64</accession>
<name>A0A8S5TQ64_9CAUD</name>
<organism evidence="1">
    <name type="scientific">Myoviridae sp. ctCXW4</name>
    <dbReference type="NCBI Taxonomy" id="2827669"/>
    <lineage>
        <taxon>Viruses</taxon>
        <taxon>Duplodnaviria</taxon>
        <taxon>Heunggongvirae</taxon>
        <taxon>Uroviricota</taxon>
        <taxon>Caudoviricetes</taxon>
    </lineage>
</organism>
<proteinExistence type="predicted"/>
<sequence length="34" mass="4099">MQRKINRKYIINPPSMILKYFSTDEKAKEEVGRN</sequence>